<dbReference type="AlphaFoldDB" id="A0AAV4GQ13"/>
<accession>A0AAV4GQ13</accession>
<dbReference type="Proteomes" id="UP000762676">
    <property type="component" value="Unassembled WGS sequence"/>
</dbReference>
<keyword evidence="2" id="KW-1185">Reference proteome</keyword>
<dbReference type="EMBL" id="BMAT01001502">
    <property type="protein sequence ID" value="GFR87136.1"/>
    <property type="molecule type" value="Genomic_DNA"/>
</dbReference>
<proteinExistence type="predicted"/>
<name>A0AAV4GQ13_9GAST</name>
<organism evidence="1 2">
    <name type="scientific">Elysia marginata</name>
    <dbReference type="NCBI Taxonomy" id="1093978"/>
    <lineage>
        <taxon>Eukaryota</taxon>
        <taxon>Metazoa</taxon>
        <taxon>Spiralia</taxon>
        <taxon>Lophotrochozoa</taxon>
        <taxon>Mollusca</taxon>
        <taxon>Gastropoda</taxon>
        <taxon>Heterobranchia</taxon>
        <taxon>Euthyneura</taxon>
        <taxon>Panpulmonata</taxon>
        <taxon>Sacoglossa</taxon>
        <taxon>Placobranchoidea</taxon>
        <taxon>Plakobranchidae</taxon>
        <taxon>Elysia</taxon>
    </lineage>
</organism>
<evidence type="ECO:0000313" key="1">
    <source>
        <dbReference type="EMBL" id="GFR87136.1"/>
    </source>
</evidence>
<gene>
    <name evidence="1" type="ORF">ElyMa_000738800</name>
</gene>
<protein>
    <submittedName>
        <fullName evidence="1">Uncharacterized protein</fullName>
    </submittedName>
</protein>
<reference evidence="1 2" key="1">
    <citation type="journal article" date="2021" name="Elife">
        <title>Chloroplast acquisition without the gene transfer in kleptoplastic sea slugs, Plakobranchus ocellatus.</title>
        <authorList>
            <person name="Maeda T."/>
            <person name="Takahashi S."/>
            <person name="Yoshida T."/>
            <person name="Shimamura S."/>
            <person name="Takaki Y."/>
            <person name="Nagai Y."/>
            <person name="Toyoda A."/>
            <person name="Suzuki Y."/>
            <person name="Arimoto A."/>
            <person name="Ishii H."/>
            <person name="Satoh N."/>
            <person name="Nishiyama T."/>
            <person name="Hasebe M."/>
            <person name="Maruyama T."/>
            <person name="Minagawa J."/>
            <person name="Obokata J."/>
            <person name="Shigenobu S."/>
        </authorList>
    </citation>
    <scope>NUCLEOTIDE SEQUENCE [LARGE SCALE GENOMIC DNA]</scope>
</reference>
<sequence>MTPDASLSPFSFFLALGLEPRCTDYKSGLIPLKSTQLPEIRRFFGPCEGTSPLPCSKSNGNCFVSFRLALVHLLSLIESLLKRSQAEGPTKPLTPISIGIICVSSWSSGRHSAFGPRGLRFESCFRQVDV</sequence>
<evidence type="ECO:0000313" key="2">
    <source>
        <dbReference type="Proteomes" id="UP000762676"/>
    </source>
</evidence>
<comment type="caution">
    <text evidence="1">The sequence shown here is derived from an EMBL/GenBank/DDBJ whole genome shotgun (WGS) entry which is preliminary data.</text>
</comment>